<organism evidence="25 26">
    <name type="scientific">Chromobacterium alticapitis</name>
    <dbReference type="NCBI Taxonomy" id="2073169"/>
    <lineage>
        <taxon>Bacteria</taxon>
        <taxon>Pseudomonadati</taxon>
        <taxon>Pseudomonadota</taxon>
        <taxon>Betaproteobacteria</taxon>
        <taxon>Neisseriales</taxon>
        <taxon>Chromobacteriaceae</taxon>
        <taxon>Chromobacterium</taxon>
    </lineage>
</organism>
<dbReference type="CDD" id="cd16922">
    <property type="entry name" value="HATPase_EvgS-ArcB-TorS-like"/>
    <property type="match status" value="1"/>
</dbReference>
<dbReference type="InterPro" id="IPR005467">
    <property type="entry name" value="His_kinase_dom"/>
</dbReference>
<evidence type="ECO:0000259" key="24">
    <source>
        <dbReference type="PROSITE" id="PS50894"/>
    </source>
</evidence>
<keyword evidence="6 17" id="KW-0597">Phosphoprotein</keyword>
<dbReference type="InterPro" id="IPR003661">
    <property type="entry name" value="HisK_dim/P_dom"/>
</dbReference>
<evidence type="ECO:0000256" key="7">
    <source>
        <dbReference type="ARBA" id="ARBA00022679"/>
    </source>
</evidence>
<dbReference type="InterPro" id="IPR036890">
    <property type="entry name" value="HATPase_C_sf"/>
</dbReference>
<feature type="transmembrane region" description="Helical" evidence="19">
    <location>
        <begin position="81"/>
        <end position="103"/>
    </location>
</feature>
<comment type="caution">
    <text evidence="25">The sequence shown here is derived from an EMBL/GenBank/DDBJ whole genome shotgun (WGS) entry which is preliminary data.</text>
</comment>
<feature type="transmembrane region" description="Helical" evidence="19">
    <location>
        <begin position="155"/>
        <end position="176"/>
    </location>
</feature>
<dbReference type="CDD" id="cd00082">
    <property type="entry name" value="HisKA"/>
    <property type="match status" value="1"/>
</dbReference>
<evidence type="ECO:0000259" key="22">
    <source>
        <dbReference type="PROSITE" id="PS50112"/>
    </source>
</evidence>
<dbReference type="InterPro" id="IPR035965">
    <property type="entry name" value="PAS-like_dom_sf"/>
</dbReference>
<evidence type="ECO:0000256" key="18">
    <source>
        <dbReference type="SAM" id="Coils"/>
    </source>
</evidence>
<keyword evidence="18" id="KW-0175">Coiled coil</keyword>
<dbReference type="GO" id="GO:0000155">
    <property type="term" value="F:phosphorelay sensor kinase activity"/>
    <property type="evidence" value="ECO:0007669"/>
    <property type="project" value="InterPro"/>
</dbReference>
<dbReference type="SMART" id="SM00388">
    <property type="entry name" value="HisKA"/>
    <property type="match status" value="1"/>
</dbReference>
<proteinExistence type="predicted"/>
<dbReference type="AlphaFoldDB" id="A0A2S5DA24"/>
<dbReference type="Proteomes" id="UP000237082">
    <property type="component" value="Unassembled WGS sequence"/>
</dbReference>
<keyword evidence="13 19" id="KW-0472">Membrane</keyword>
<name>A0A2S5DA24_9NEIS</name>
<dbReference type="GO" id="GO:0005886">
    <property type="term" value="C:plasma membrane"/>
    <property type="evidence" value="ECO:0007669"/>
    <property type="project" value="UniProtKB-SubCell"/>
</dbReference>
<keyword evidence="26" id="KW-1185">Reference proteome</keyword>
<reference evidence="26" key="1">
    <citation type="submission" date="2018-02" db="EMBL/GenBank/DDBJ databases">
        <authorList>
            <person name="O'Hara-Hanley K."/>
            <person name="Soby S."/>
        </authorList>
    </citation>
    <scope>NUCLEOTIDE SEQUENCE [LARGE SCALE GENOMIC DNA]</scope>
    <source>
        <strain evidence="26">MWU14-2602</strain>
    </source>
</reference>
<dbReference type="InterPro" id="IPR008207">
    <property type="entry name" value="Sig_transdc_His_kin_Hpt_dom"/>
</dbReference>
<dbReference type="CDD" id="cd00130">
    <property type="entry name" value="PAS"/>
    <property type="match status" value="3"/>
</dbReference>
<feature type="domain" description="PAC" evidence="23">
    <location>
        <begin position="496"/>
        <end position="550"/>
    </location>
</feature>
<dbReference type="EMBL" id="PQWB01000214">
    <property type="protein sequence ID" value="POZ59926.1"/>
    <property type="molecule type" value="Genomic_DNA"/>
</dbReference>
<dbReference type="Pfam" id="PF08448">
    <property type="entry name" value="PAS_4"/>
    <property type="match status" value="1"/>
</dbReference>
<dbReference type="InterPro" id="IPR007895">
    <property type="entry name" value="MASE1"/>
</dbReference>
<keyword evidence="8 19" id="KW-0812">Transmembrane</keyword>
<evidence type="ECO:0000256" key="4">
    <source>
        <dbReference type="ARBA" id="ARBA00022475"/>
    </source>
</evidence>
<feature type="transmembrane region" description="Helical" evidence="19">
    <location>
        <begin position="12"/>
        <end position="33"/>
    </location>
</feature>
<dbReference type="PROSITE" id="PS50113">
    <property type="entry name" value="PAC"/>
    <property type="match status" value="3"/>
</dbReference>
<accession>A0A2S5DA24</accession>
<evidence type="ECO:0000256" key="13">
    <source>
        <dbReference type="ARBA" id="ARBA00023136"/>
    </source>
</evidence>
<dbReference type="PRINTS" id="PR00344">
    <property type="entry name" value="BCTRLSENSOR"/>
</dbReference>
<keyword evidence="5" id="KW-0997">Cell inner membrane</keyword>
<evidence type="ECO:0000256" key="19">
    <source>
        <dbReference type="SAM" id="Phobius"/>
    </source>
</evidence>
<feature type="domain" description="PAS" evidence="22">
    <location>
        <begin position="304"/>
        <end position="346"/>
    </location>
</feature>
<feature type="transmembrane region" description="Helical" evidence="19">
    <location>
        <begin position="270"/>
        <end position="292"/>
    </location>
</feature>
<comment type="subcellular location">
    <subcellularLocation>
        <location evidence="2">Cell inner membrane</location>
        <topology evidence="2">Multi-pass membrane protein</topology>
    </subcellularLocation>
</comment>
<dbReference type="Pfam" id="PF00072">
    <property type="entry name" value="Response_reg"/>
    <property type="match status" value="1"/>
</dbReference>
<dbReference type="FunFam" id="3.30.565.10:FF:000010">
    <property type="entry name" value="Sensor histidine kinase RcsC"/>
    <property type="match status" value="1"/>
</dbReference>
<dbReference type="SUPFAM" id="SSF52172">
    <property type="entry name" value="CheY-like"/>
    <property type="match status" value="1"/>
</dbReference>
<feature type="modified residue" description="4-aspartylphosphate" evidence="17">
    <location>
        <position position="999"/>
    </location>
</feature>
<keyword evidence="10" id="KW-0547">Nucleotide-binding</keyword>
<dbReference type="InterPro" id="IPR001789">
    <property type="entry name" value="Sig_transdc_resp-reg_receiver"/>
</dbReference>
<dbReference type="SMART" id="SM00091">
    <property type="entry name" value="PAS"/>
    <property type="match status" value="3"/>
</dbReference>
<dbReference type="CDD" id="cd17546">
    <property type="entry name" value="REC_hyHK_CKI1_RcsC-like"/>
    <property type="match status" value="1"/>
</dbReference>
<sequence length="1199" mass="132710">MRAQSTLETARLPAIAKILLLGWLYFFAGWLGLRIPTIGAHITLIWLPTGIAVAALLRWGWRYWPGVFLGAFLVNVSVDAQLGLAAAIASGNTLGPLLAVAWLRRKGFCLAMERQRDVGLFVAAAVCGMTLSAAGGVFNLYLWGMAPLSGLPIAWLTWWMGDVIGVLLVAPILLTVNRRSLEPLMREKRTLAYWLLIAAPIVWLGFFQDYSETIHVFPLAFLTLPLLAWAAVRFGNVGTAITTLAFSMIAAWATAAGHGIFHTANMHASLFLLWCYMATMVLTGLLISALQAERWHTETALRQNEEKLRGLYELSPLGIALNDMSGRYIEFNEAFRRICGYSEEALKQLDYWALTPDKYAADEARQLESLRQRGCYGPYEKEYIRQDGSLIPLQLNGMLITGSDDQPYIWSIVEDITARRRAHEQLVKLSQAVEQSTDSIIITDANARIEYVNQAFVRISGYSAEEAIGRNPRFLGSGQTPRSTYAELWGALSQGLPWEGELINRRKNGEIYPEYTIISPIRQEDGHISHYVASKKDNTEQHRANEELARHRNQLEELVAQRTEEVARAAQNTRVLIKHAPIAMAMFDREMNYLEASDRWLAEFGRGYQDMTGLNHYVVHPDLPDEWKAVHRRALAGETIKNDEDLWRQADGRQHWLRWACLPWDRPDGTIGGLIISAEDITERKRADQTLASAKVAADNANAAKGAFLANMSHEIRTPMNAILGMARIGYRDSHMQSGMQQIFGRILKAGEYLLGVINDILDFSKIEAGKYAIEAEPFRLADAIDNANSFIASRAQEKGILFRLQGIETQPEWMRGDPRRLQQILTNLYSNAVKFTAEGEVSLRLERQGDTTRFCVSDTGIGISAEQMSRLFTPFEQADSSITRNFGGTGLGLAICRQLAHLMGGEIIVSSRLGLGSAFTLTLPLPEAAAPDSASDEEISSPLAGYRLLVAEDVEVNRLIIEDLLERAGASVTFAVNGKDAVARVMESPQAFHAVLMDVQMPVMGGYEATGRILQIQPSLPVIGLTAHALIEEQVRCLAAGMVAHVTKPTTQPMLVSAIRQHGKTPADSAPHLQEKAANPVLAGLSGELELMDWRAFLAEYGEKPELVQKLIRSARVGQRDKPASLRAAVSKQDLEQLRSAAHAIRGVAASLKATPLSSMAGLLEHAASEDAQDAEALALQLADMVEQWLEELTRHER</sequence>
<dbReference type="PROSITE" id="PS50110">
    <property type="entry name" value="RESPONSE_REGULATORY"/>
    <property type="match status" value="1"/>
</dbReference>
<dbReference type="Gene3D" id="3.30.565.10">
    <property type="entry name" value="Histidine kinase-like ATPase, C-terminal domain"/>
    <property type="match status" value="1"/>
</dbReference>
<dbReference type="Gene3D" id="3.30.450.20">
    <property type="entry name" value="PAS domain"/>
    <property type="match status" value="3"/>
</dbReference>
<feature type="modified residue" description="Phosphohistidine" evidence="16">
    <location>
        <position position="1144"/>
    </location>
</feature>
<feature type="domain" description="Histidine kinase" evidence="20">
    <location>
        <begin position="711"/>
        <end position="928"/>
    </location>
</feature>
<dbReference type="Pfam" id="PF01627">
    <property type="entry name" value="Hpt"/>
    <property type="match status" value="1"/>
</dbReference>
<feature type="transmembrane region" description="Helical" evidence="19">
    <location>
        <begin position="40"/>
        <end position="61"/>
    </location>
</feature>
<keyword evidence="4" id="KW-1003">Cell membrane</keyword>
<comment type="catalytic activity">
    <reaction evidence="1">
        <text>ATP + protein L-histidine = ADP + protein N-phospho-L-histidine.</text>
        <dbReference type="EC" id="2.7.13.3"/>
    </reaction>
</comment>
<dbReference type="SUPFAM" id="SSF55785">
    <property type="entry name" value="PYP-like sensor domain (PAS domain)"/>
    <property type="match status" value="3"/>
</dbReference>
<evidence type="ECO:0000256" key="2">
    <source>
        <dbReference type="ARBA" id="ARBA00004429"/>
    </source>
</evidence>
<evidence type="ECO:0000259" key="21">
    <source>
        <dbReference type="PROSITE" id="PS50110"/>
    </source>
</evidence>
<feature type="domain" description="PAC" evidence="23">
    <location>
        <begin position="640"/>
        <end position="693"/>
    </location>
</feature>
<dbReference type="PROSITE" id="PS50894">
    <property type="entry name" value="HPT"/>
    <property type="match status" value="1"/>
</dbReference>
<dbReference type="InterPro" id="IPR004358">
    <property type="entry name" value="Sig_transdc_His_kin-like_C"/>
</dbReference>
<dbReference type="InterPro" id="IPR011006">
    <property type="entry name" value="CheY-like_superfamily"/>
</dbReference>
<evidence type="ECO:0000256" key="1">
    <source>
        <dbReference type="ARBA" id="ARBA00000085"/>
    </source>
</evidence>
<evidence type="ECO:0000256" key="14">
    <source>
        <dbReference type="ARBA" id="ARBA00058004"/>
    </source>
</evidence>
<dbReference type="Pfam" id="PF00512">
    <property type="entry name" value="HisKA"/>
    <property type="match status" value="1"/>
</dbReference>
<evidence type="ECO:0000259" key="20">
    <source>
        <dbReference type="PROSITE" id="PS50109"/>
    </source>
</evidence>
<evidence type="ECO:0000256" key="9">
    <source>
        <dbReference type="ARBA" id="ARBA00022777"/>
    </source>
</evidence>
<feature type="domain" description="Response regulatory" evidence="21">
    <location>
        <begin position="948"/>
        <end position="1064"/>
    </location>
</feature>
<feature type="domain" description="HPt" evidence="24">
    <location>
        <begin position="1105"/>
        <end position="1199"/>
    </location>
</feature>
<dbReference type="PANTHER" id="PTHR43047:SF64">
    <property type="entry name" value="HISTIDINE KINASE CONTAINING CHEY-HOMOLOGOUS RECEIVER DOMAIN AND PAS DOMAIN-RELATED"/>
    <property type="match status" value="1"/>
</dbReference>
<dbReference type="PROSITE" id="PS50112">
    <property type="entry name" value="PAS"/>
    <property type="match status" value="2"/>
</dbReference>
<keyword evidence="7" id="KW-0808">Transferase</keyword>
<keyword evidence="10" id="KW-0067">ATP-binding</keyword>
<dbReference type="PROSITE" id="PS50109">
    <property type="entry name" value="HIS_KIN"/>
    <property type="match status" value="1"/>
</dbReference>
<protein>
    <recommendedName>
        <fullName evidence="15">Virulence sensor protein BvgS</fullName>
        <ecNumber evidence="3">2.7.13.3</ecNumber>
    </recommendedName>
</protein>
<dbReference type="SUPFAM" id="SSF47384">
    <property type="entry name" value="Homodimeric domain of signal transducing histidine kinase"/>
    <property type="match status" value="1"/>
</dbReference>
<dbReference type="InterPro" id="IPR036641">
    <property type="entry name" value="HPT_dom_sf"/>
</dbReference>
<evidence type="ECO:0000256" key="17">
    <source>
        <dbReference type="PROSITE-ProRule" id="PRU00169"/>
    </source>
</evidence>
<evidence type="ECO:0000256" key="10">
    <source>
        <dbReference type="ARBA" id="ARBA00022840"/>
    </source>
</evidence>
<comment type="function">
    <text evidence="14">Member of the two-component regulatory system BvgS/BvgA. Phosphorylates BvgA via a four-step phosphorelay in response to environmental signals.</text>
</comment>
<gene>
    <name evidence="25" type="ORF">C2I19_21595</name>
</gene>
<dbReference type="Gene3D" id="3.40.50.2300">
    <property type="match status" value="1"/>
</dbReference>
<dbReference type="InterPro" id="IPR013656">
    <property type="entry name" value="PAS_4"/>
</dbReference>
<evidence type="ECO:0000256" key="8">
    <source>
        <dbReference type="ARBA" id="ARBA00022692"/>
    </source>
</evidence>
<keyword evidence="12" id="KW-0902">Two-component regulatory system</keyword>
<feature type="domain" description="PAS" evidence="22">
    <location>
        <begin position="425"/>
        <end position="471"/>
    </location>
</feature>
<evidence type="ECO:0000256" key="16">
    <source>
        <dbReference type="PROSITE-ProRule" id="PRU00110"/>
    </source>
</evidence>
<evidence type="ECO:0000256" key="11">
    <source>
        <dbReference type="ARBA" id="ARBA00022989"/>
    </source>
</evidence>
<keyword evidence="9" id="KW-0418">Kinase</keyword>
<dbReference type="Pfam" id="PF13426">
    <property type="entry name" value="PAS_9"/>
    <property type="match status" value="2"/>
</dbReference>
<feature type="transmembrane region" description="Helical" evidence="19">
    <location>
        <begin position="191"/>
        <end position="208"/>
    </location>
</feature>
<dbReference type="Gene3D" id="1.20.120.160">
    <property type="entry name" value="HPT domain"/>
    <property type="match status" value="1"/>
</dbReference>
<evidence type="ECO:0000256" key="3">
    <source>
        <dbReference type="ARBA" id="ARBA00012438"/>
    </source>
</evidence>
<evidence type="ECO:0000259" key="23">
    <source>
        <dbReference type="PROSITE" id="PS50113"/>
    </source>
</evidence>
<dbReference type="InterPro" id="IPR036097">
    <property type="entry name" value="HisK_dim/P_sf"/>
</dbReference>
<dbReference type="SMART" id="SM00086">
    <property type="entry name" value="PAC"/>
    <property type="match status" value="3"/>
</dbReference>
<dbReference type="SMART" id="SM00387">
    <property type="entry name" value="HATPase_c"/>
    <property type="match status" value="1"/>
</dbReference>
<dbReference type="PANTHER" id="PTHR43047">
    <property type="entry name" value="TWO-COMPONENT HISTIDINE PROTEIN KINASE"/>
    <property type="match status" value="1"/>
</dbReference>
<dbReference type="SMART" id="SM00448">
    <property type="entry name" value="REC"/>
    <property type="match status" value="1"/>
</dbReference>
<evidence type="ECO:0000313" key="26">
    <source>
        <dbReference type="Proteomes" id="UP000237082"/>
    </source>
</evidence>
<dbReference type="Gene3D" id="1.10.287.130">
    <property type="match status" value="1"/>
</dbReference>
<dbReference type="InterPro" id="IPR000014">
    <property type="entry name" value="PAS"/>
</dbReference>
<feature type="domain" description="PAC" evidence="23">
    <location>
        <begin position="377"/>
        <end position="428"/>
    </location>
</feature>
<dbReference type="NCBIfam" id="TIGR00229">
    <property type="entry name" value="sensory_box"/>
    <property type="match status" value="3"/>
</dbReference>
<feature type="coiled-coil region" evidence="18">
    <location>
        <begin position="541"/>
        <end position="572"/>
    </location>
</feature>
<dbReference type="InterPro" id="IPR001610">
    <property type="entry name" value="PAC"/>
</dbReference>
<dbReference type="SUPFAM" id="SSF55874">
    <property type="entry name" value="ATPase domain of HSP90 chaperone/DNA topoisomerase II/histidine kinase"/>
    <property type="match status" value="1"/>
</dbReference>
<evidence type="ECO:0000256" key="12">
    <source>
        <dbReference type="ARBA" id="ARBA00023012"/>
    </source>
</evidence>
<dbReference type="EC" id="2.7.13.3" evidence="3"/>
<evidence type="ECO:0000256" key="15">
    <source>
        <dbReference type="ARBA" id="ARBA00070152"/>
    </source>
</evidence>
<dbReference type="SUPFAM" id="SSF47226">
    <property type="entry name" value="Histidine-containing phosphotransfer domain, HPT domain"/>
    <property type="match status" value="1"/>
</dbReference>
<evidence type="ECO:0000256" key="6">
    <source>
        <dbReference type="ARBA" id="ARBA00022553"/>
    </source>
</evidence>
<keyword evidence="11 19" id="KW-1133">Transmembrane helix</keyword>
<evidence type="ECO:0000313" key="25">
    <source>
        <dbReference type="EMBL" id="POZ59926.1"/>
    </source>
</evidence>
<dbReference type="Pfam" id="PF05231">
    <property type="entry name" value="MASE1"/>
    <property type="match status" value="1"/>
</dbReference>
<evidence type="ECO:0000256" key="5">
    <source>
        <dbReference type="ARBA" id="ARBA00022519"/>
    </source>
</evidence>
<feature type="transmembrane region" description="Helical" evidence="19">
    <location>
        <begin position="118"/>
        <end position="143"/>
    </location>
</feature>
<dbReference type="Pfam" id="PF02518">
    <property type="entry name" value="HATPase_c"/>
    <property type="match status" value="1"/>
</dbReference>
<dbReference type="InterPro" id="IPR003594">
    <property type="entry name" value="HATPase_dom"/>
</dbReference>
<dbReference type="InterPro" id="IPR000700">
    <property type="entry name" value="PAS-assoc_C"/>
</dbReference>